<dbReference type="GO" id="GO:0004074">
    <property type="term" value="F:biliverdin reductase [NAD(P)H] activity"/>
    <property type="evidence" value="ECO:0007669"/>
    <property type="project" value="TreeGrafter"/>
</dbReference>
<gene>
    <name evidence="2" type="ORF">OSO01_39020</name>
</gene>
<dbReference type="InterPro" id="IPR016040">
    <property type="entry name" value="NAD(P)-bd_dom"/>
</dbReference>
<dbReference type="EMBL" id="BJYM01000019">
    <property type="protein sequence ID" value="GEN89163.1"/>
    <property type="molecule type" value="Genomic_DNA"/>
</dbReference>
<evidence type="ECO:0000313" key="3">
    <source>
        <dbReference type="Proteomes" id="UP000321558"/>
    </source>
</evidence>
<evidence type="ECO:0000259" key="1">
    <source>
        <dbReference type="Pfam" id="PF13460"/>
    </source>
</evidence>
<comment type="caution">
    <text evidence="2">The sequence shown here is derived from an EMBL/GenBank/DDBJ whole genome shotgun (WGS) entry which is preliminary data.</text>
</comment>
<protein>
    <submittedName>
        <fullName evidence="2">NADH-flavin reductase</fullName>
    </submittedName>
</protein>
<dbReference type="PANTHER" id="PTHR43355:SF2">
    <property type="entry name" value="FLAVIN REDUCTASE (NADPH)"/>
    <property type="match status" value="1"/>
</dbReference>
<feature type="domain" description="NAD(P)-binding" evidence="1">
    <location>
        <begin position="7"/>
        <end position="199"/>
    </location>
</feature>
<dbReference type="InterPro" id="IPR051606">
    <property type="entry name" value="Polyketide_Oxido-like"/>
</dbReference>
<dbReference type="Gene3D" id="3.40.50.720">
    <property type="entry name" value="NAD(P)-binding Rossmann-like Domain"/>
    <property type="match status" value="1"/>
</dbReference>
<dbReference type="AlphaFoldDB" id="A0A511ZNX7"/>
<dbReference type="PANTHER" id="PTHR43355">
    <property type="entry name" value="FLAVIN REDUCTASE (NADPH)"/>
    <property type="match status" value="1"/>
</dbReference>
<sequence>MKIVVFGATGDTGIPLVKQLLLEGHEVTAIVRNPEKLELSGTRLEVIRGDVLNPAAIEGKLTGKEAVLSVLGGNHRQPTTVYSEGMANIIKEMKKSGVNRLICLSAETLKSKEESSFTERILVKVLWRIFHNLYSDMQRMEEEIYQSTVDWTIIRPPYLTNGVPKGRYQISFDKPVKKGKGRITRADLAASIVDQLKNPDSIHRVAYVCAK</sequence>
<keyword evidence="3" id="KW-1185">Reference proteome</keyword>
<dbReference type="Pfam" id="PF13460">
    <property type="entry name" value="NAD_binding_10"/>
    <property type="match status" value="1"/>
</dbReference>
<proteinExistence type="predicted"/>
<reference evidence="2 3" key="1">
    <citation type="submission" date="2019-07" db="EMBL/GenBank/DDBJ databases">
        <title>Whole genome shotgun sequence of Oceanobacillus sojae NBRC 105379.</title>
        <authorList>
            <person name="Hosoyama A."/>
            <person name="Uohara A."/>
            <person name="Ohji S."/>
            <person name="Ichikawa N."/>
        </authorList>
    </citation>
    <scope>NUCLEOTIDE SEQUENCE [LARGE SCALE GENOMIC DNA]</scope>
    <source>
        <strain evidence="2 3">NBRC 105379</strain>
    </source>
</reference>
<dbReference type="RefSeq" id="WP_147212086.1">
    <property type="nucleotide sequence ID" value="NZ_BJYM01000019.1"/>
</dbReference>
<dbReference type="CDD" id="cd05244">
    <property type="entry name" value="BVR-B_like_SDR_a"/>
    <property type="match status" value="1"/>
</dbReference>
<dbReference type="SUPFAM" id="SSF51735">
    <property type="entry name" value="NAD(P)-binding Rossmann-fold domains"/>
    <property type="match status" value="1"/>
</dbReference>
<organism evidence="2 3">
    <name type="scientific">Oceanobacillus sojae</name>
    <dbReference type="NCBI Taxonomy" id="582851"/>
    <lineage>
        <taxon>Bacteria</taxon>
        <taxon>Bacillati</taxon>
        <taxon>Bacillota</taxon>
        <taxon>Bacilli</taxon>
        <taxon>Bacillales</taxon>
        <taxon>Bacillaceae</taxon>
        <taxon>Oceanobacillus</taxon>
    </lineage>
</organism>
<dbReference type="STRING" id="582851.GCA_900162665_02210"/>
<dbReference type="GO" id="GO:0042602">
    <property type="term" value="F:riboflavin reductase (NADPH) activity"/>
    <property type="evidence" value="ECO:0007669"/>
    <property type="project" value="TreeGrafter"/>
</dbReference>
<dbReference type="OrthoDB" id="9785372at2"/>
<dbReference type="Proteomes" id="UP000321558">
    <property type="component" value="Unassembled WGS sequence"/>
</dbReference>
<accession>A0A511ZNX7</accession>
<name>A0A511ZNX7_9BACI</name>
<evidence type="ECO:0000313" key="2">
    <source>
        <dbReference type="EMBL" id="GEN89163.1"/>
    </source>
</evidence>
<dbReference type="InterPro" id="IPR036291">
    <property type="entry name" value="NAD(P)-bd_dom_sf"/>
</dbReference>